<feature type="region of interest" description="Disordered" evidence="1">
    <location>
        <begin position="39"/>
        <end position="84"/>
    </location>
</feature>
<dbReference type="WBParaSite" id="Pan_g19689.t1">
    <property type="protein sequence ID" value="Pan_g19689.t1"/>
    <property type="gene ID" value="Pan_g19689"/>
</dbReference>
<reference evidence="3" key="2">
    <citation type="submission" date="2020-10" db="UniProtKB">
        <authorList>
            <consortium name="WormBaseParasite"/>
        </authorList>
    </citation>
    <scope>IDENTIFICATION</scope>
</reference>
<accession>A0A7E4VEZ1</accession>
<sequence length="84" mass="9806">MFENSNPSRVWETNHQRQIQMKSKSPTLNVHKYECKYPQMPESDIDDTFSSNSKTEVNFNPIPPNLPTNNARRKKKKKKSNAVV</sequence>
<feature type="region of interest" description="Disordered" evidence="1">
    <location>
        <begin position="1"/>
        <end position="27"/>
    </location>
</feature>
<organism evidence="2 3">
    <name type="scientific">Panagrellus redivivus</name>
    <name type="common">Microworm</name>
    <dbReference type="NCBI Taxonomy" id="6233"/>
    <lineage>
        <taxon>Eukaryota</taxon>
        <taxon>Metazoa</taxon>
        <taxon>Ecdysozoa</taxon>
        <taxon>Nematoda</taxon>
        <taxon>Chromadorea</taxon>
        <taxon>Rhabditida</taxon>
        <taxon>Tylenchina</taxon>
        <taxon>Panagrolaimomorpha</taxon>
        <taxon>Panagrolaimoidea</taxon>
        <taxon>Panagrolaimidae</taxon>
        <taxon>Panagrellus</taxon>
    </lineage>
</organism>
<name>A0A7E4VEZ1_PANRE</name>
<proteinExistence type="predicted"/>
<evidence type="ECO:0000256" key="1">
    <source>
        <dbReference type="SAM" id="MobiDB-lite"/>
    </source>
</evidence>
<protein>
    <submittedName>
        <fullName evidence="3">Uncharacterized protein</fullName>
    </submittedName>
</protein>
<keyword evidence="2" id="KW-1185">Reference proteome</keyword>
<dbReference type="AlphaFoldDB" id="A0A7E4VEZ1"/>
<evidence type="ECO:0000313" key="2">
    <source>
        <dbReference type="Proteomes" id="UP000492821"/>
    </source>
</evidence>
<reference evidence="2" key="1">
    <citation type="journal article" date="2013" name="Genetics">
        <title>The draft genome and transcriptome of Panagrellus redivivus are shaped by the harsh demands of a free-living lifestyle.</title>
        <authorList>
            <person name="Srinivasan J."/>
            <person name="Dillman A.R."/>
            <person name="Macchietto M.G."/>
            <person name="Heikkinen L."/>
            <person name="Lakso M."/>
            <person name="Fracchia K.M."/>
            <person name="Antoshechkin I."/>
            <person name="Mortazavi A."/>
            <person name="Wong G."/>
            <person name="Sternberg P.W."/>
        </authorList>
    </citation>
    <scope>NUCLEOTIDE SEQUENCE [LARGE SCALE GENOMIC DNA]</scope>
    <source>
        <strain evidence="2">MT8872</strain>
    </source>
</reference>
<evidence type="ECO:0000313" key="3">
    <source>
        <dbReference type="WBParaSite" id="Pan_g19689.t1"/>
    </source>
</evidence>
<dbReference type="Proteomes" id="UP000492821">
    <property type="component" value="Unassembled WGS sequence"/>
</dbReference>
<feature type="compositionally biased region" description="Basic residues" evidence="1">
    <location>
        <begin position="71"/>
        <end position="84"/>
    </location>
</feature>
<feature type="compositionally biased region" description="Polar residues" evidence="1">
    <location>
        <begin position="48"/>
        <end position="58"/>
    </location>
</feature>